<gene>
    <name evidence="3" type="ORF">NX782_14940</name>
</gene>
<dbReference type="PROSITE" id="PS51257">
    <property type="entry name" value="PROKAR_LIPOPROTEIN"/>
    <property type="match status" value="1"/>
</dbReference>
<dbReference type="EMBL" id="JANUGX010000017">
    <property type="protein sequence ID" value="MCS0590488.1"/>
    <property type="molecule type" value="Genomic_DNA"/>
</dbReference>
<evidence type="ECO:0000256" key="1">
    <source>
        <dbReference type="ARBA" id="ARBA00022737"/>
    </source>
</evidence>
<feature type="signal peptide" evidence="2">
    <location>
        <begin position="1"/>
        <end position="17"/>
    </location>
</feature>
<dbReference type="PANTHER" id="PTHR13833">
    <property type="match status" value="1"/>
</dbReference>
<proteinExistence type="predicted"/>
<keyword evidence="1" id="KW-0677">Repeat</keyword>
<evidence type="ECO:0008006" key="5">
    <source>
        <dbReference type="Google" id="ProtNLM"/>
    </source>
</evidence>
<dbReference type="PANTHER" id="PTHR13833:SF71">
    <property type="entry name" value="NHL DOMAIN-CONTAINING PROTEIN"/>
    <property type="match status" value="1"/>
</dbReference>
<organism evidence="3 4">
    <name type="scientific">Massilia norwichensis</name>
    <dbReference type="NCBI Taxonomy" id="1442366"/>
    <lineage>
        <taxon>Bacteria</taxon>
        <taxon>Pseudomonadati</taxon>
        <taxon>Pseudomonadota</taxon>
        <taxon>Betaproteobacteria</taxon>
        <taxon>Burkholderiales</taxon>
        <taxon>Oxalobacteraceae</taxon>
        <taxon>Telluria group</taxon>
        <taxon>Massilia</taxon>
    </lineage>
</organism>
<dbReference type="SUPFAM" id="SSF101898">
    <property type="entry name" value="NHL repeat"/>
    <property type="match status" value="1"/>
</dbReference>
<comment type="caution">
    <text evidence="3">The sequence shown here is derived from an EMBL/GenBank/DDBJ whole genome shotgun (WGS) entry which is preliminary data.</text>
</comment>
<keyword evidence="4" id="KW-1185">Reference proteome</keyword>
<keyword evidence="2" id="KW-0732">Signal</keyword>
<protein>
    <recommendedName>
        <fullName evidence="5">NHL repeat-containing protein</fullName>
    </recommendedName>
</protein>
<reference evidence="3 4" key="1">
    <citation type="submission" date="2022-08" db="EMBL/GenBank/DDBJ databases">
        <title>Reclassification of Massilia species as members of the genera Telluria, Duganella, Pseudoduganella, Mokoshia gen. nov. and Zemynaea gen. nov. using orthogonal and non-orthogonal genome-based approaches.</title>
        <authorList>
            <person name="Bowman J.P."/>
        </authorList>
    </citation>
    <scope>NUCLEOTIDE SEQUENCE [LARGE SCALE GENOMIC DNA]</scope>
    <source>
        <strain evidence="3 4">LMG 28164</strain>
    </source>
</reference>
<dbReference type="InterPro" id="IPR001258">
    <property type="entry name" value="NHL_repeat"/>
</dbReference>
<feature type="chain" id="PRO_5047215082" description="NHL repeat-containing protein" evidence="2">
    <location>
        <begin position="18"/>
        <end position="383"/>
    </location>
</feature>
<dbReference type="InterPro" id="IPR011042">
    <property type="entry name" value="6-blade_b-propeller_TolB-like"/>
</dbReference>
<sequence>MKSLLRCAALLAALGLASCGGDVGIGIGVVWHDGPDYPWPNHPDWPSWPDRPQGATGLFPIAGDVCDVCSGSKDGTGAAARFNAPEGIAADTAGNLYVAEPTSATIRKVSPQGVVTTLAGALGAVGYADGKGSAARFNQPSRLSTDTQGNVYLTDTGNSVVRRIAADGTVGTVAGNGTCGSVDGRATGAQFCNPKGIVLDRRGNLWIADTGNHTVRRIDGAGNVTTVAGSPGVCGSADGRGGTARFCNPQDVGVDEWDNLYVVDTGNSTIRMINPKGEVSTLAGQAGQCGATDGSATVSRLCAPSAIAVEGNDLYVADTGNATIRRINLDNVTSTVAGVAGRQGIVLGALPGGLDRPAGVARAPDGSFALTTHNLVVKLLPAK</sequence>
<dbReference type="RefSeq" id="WP_258846268.1">
    <property type="nucleotide sequence ID" value="NZ_JANUGX010000017.1"/>
</dbReference>
<evidence type="ECO:0000256" key="2">
    <source>
        <dbReference type="SAM" id="SignalP"/>
    </source>
</evidence>
<dbReference type="Pfam" id="PF01436">
    <property type="entry name" value="NHL"/>
    <property type="match status" value="1"/>
</dbReference>
<evidence type="ECO:0000313" key="4">
    <source>
        <dbReference type="Proteomes" id="UP001205560"/>
    </source>
</evidence>
<accession>A0ABT2A8N4</accession>
<evidence type="ECO:0000313" key="3">
    <source>
        <dbReference type="EMBL" id="MCS0590488.1"/>
    </source>
</evidence>
<dbReference type="Proteomes" id="UP001205560">
    <property type="component" value="Unassembled WGS sequence"/>
</dbReference>
<dbReference type="Gene3D" id="2.120.10.30">
    <property type="entry name" value="TolB, C-terminal domain"/>
    <property type="match status" value="3"/>
</dbReference>
<name>A0ABT2A8N4_9BURK</name>